<dbReference type="OrthoDB" id="1721194at2759"/>
<comment type="caution">
    <text evidence="1">The sequence shown here is derived from an EMBL/GenBank/DDBJ whole genome shotgun (WGS) entry which is preliminary data.</text>
</comment>
<gene>
    <name evidence="1" type="ORF">H5410_036441</name>
</gene>
<evidence type="ECO:0000313" key="1">
    <source>
        <dbReference type="EMBL" id="KAG5595209.1"/>
    </source>
</evidence>
<protein>
    <submittedName>
        <fullName evidence="1">Uncharacterized protein</fullName>
    </submittedName>
</protein>
<dbReference type="Proteomes" id="UP000824120">
    <property type="component" value="Chromosome 7"/>
</dbReference>
<evidence type="ECO:0000313" key="2">
    <source>
        <dbReference type="Proteomes" id="UP000824120"/>
    </source>
</evidence>
<dbReference type="AlphaFoldDB" id="A0A9J5Y481"/>
<accession>A0A9J5Y481</accession>
<proteinExistence type="predicted"/>
<dbReference type="EMBL" id="JACXVP010000007">
    <property type="protein sequence ID" value="KAG5595209.1"/>
    <property type="molecule type" value="Genomic_DNA"/>
</dbReference>
<reference evidence="1 2" key="1">
    <citation type="submission" date="2020-09" db="EMBL/GenBank/DDBJ databases">
        <title>De no assembly of potato wild relative species, Solanum commersonii.</title>
        <authorList>
            <person name="Cho K."/>
        </authorList>
    </citation>
    <scope>NUCLEOTIDE SEQUENCE [LARGE SCALE GENOMIC DNA]</scope>
    <source>
        <strain evidence="1">LZ3.2</strain>
        <tissue evidence="1">Leaf</tissue>
    </source>
</reference>
<name>A0A9J5Y481_SOLCO</name>
<keyword evidence="2" id="KW-1185">Reference proteome</keyword>
<sequence length="109" mass="13029">MDQDHQDVFNPRKIYQNYMHESELAYLKKQVVDEGEFVVQCGRYFKWQNIPTKERYETNKGALTPEWRPNISCDDTPDISQYESKLWAFNKPSIPQFAFKLSDERCIIT</sequence>
<organism evidence="1 2">
    <name type="scientific">Solanum commersonii</name>
    <name type="common">Commerson's wild potato</name>
    <name type="synonym">Commerson's nightshade</name>
    <dbReference type="NCBI Taxonomy" id="4109"/>
    <lineage>
        <taxon>Eukaryota</taxon>
        <taxon>Viridiplantae</taxon>
        <taxon>Streptophyta</taxon>
        <taxon>Embryophyta</taxon>
        <taxon>Tracheophyta</taxon>
        <taxon>Spermatophyta</taxon>
        <taxon>Magnoliopsida</taxon>
        <taxon>eudicotyledons</taxon>
        <taxon>Gunneridae</taxon>
        <taxon>Pentapetalae</taxon>
        <taxon>asterids</taxon>
        <taxon>lamiids</taxon>
        <taxon>Solanales</taxon>
        <taxon>Solanaceae</taxon>
        <taxon>Solanoideae</taxon>
        <taxon>Solaneae</taxon>
        <taxon>Solanum</taxon>
    </lineage>
</organism>